<evidence type="ECO:0000313" key="7">
    <source>
        <dbReference type="EMBL" id="KAH0541245.1"/>
    </source>
</evidence>
<dbReference type="InterPro" id="IPR002110">
    <property type="entry name" value="Ankyrin_rpt"/>
</dbReference>
<gene>
    <name evidence="7" type="ORF">FGG08_004250</name>
</gene>
<dbReference type="PROSITE" id="PS50297">
    <property type="entry name" value="ANK_REP_REGION"/>
    <property type="match status" value="5"/>
</dbReference>
<dbReference type="Proteomes" id="UP000698800">
    <property type="component" value="Unassembled WGS sequence"/>
</dbReference>
<feature type="repeat" description="ANK" evidence="3">
    <location>
        <begin position="620"/>
        <end position="643"/>
    </location>
</feature>
<dbReference type="Pfam" id="PF00023">
    <property type="entry name" value="Ank"/>
    <property type="match status" value="1"/>
</dbReference>
<dbReference type="OrthoDB" id="5421817at2759"/>
<evidence type="ECO:0000259" key="6">
    <source>
        <dbReference type="Pfam" id="PF24883"/>
    </source>
</evidence>
<feature type="repeat" description="ANK" evidence="3">
    <location>
        <begin position="863"/>
        <end position="896"/>
    </location>
</feature>
<dbReference type="Gene3D" id="3.40.50.300">
    <property type="entry name" value="P-loop containing nucleotide triphosphate hydrolases"/>
    <property type="match status" value="1"/>
</dbReference>
<keyword evidence="4" id="KW-0732">Signal</keyword>
<keyword evidence="8" id="KW-1185">Reference proteome</keyword>
<dbReference type="PANTHER" id="PTHR24126">
    <property type="entry name" value="ANKYRIN REPEAT, PH AND SEC7 DOMAIN CONTAINING PROTEIN SECG-RELATED"/>
    <property type="match status" value="1"/>
</dbReference>
<dbReference type="PROSITE" id="PS50088">
    <property type="entry name" value="ANK_REPEAT"/>
    <property type="match status" value="5"/>
</dbReference>
<evidence type="ECO:0000259" key="5">
    <source>
        <dbReference type="Pfam" id="PF22939"/>
    </source>
</evidence>
<dbReference type="Pfam" id="PF24883">
    <property type="entry name" value="NPHP3_N"/>
    <property type="match status" value="1"/>
</dbReference>
<feature type="signal peptide" evidence="4">
    <location>
        <begin position="1"/>
        <end position="19"/>
    </location>
</feature>
<dbReference type="Pfam" id="PF22939">
    <property type="entry name" value="WHD_GPIID"/>
    <property type="match status" value="1"/>
</dbReference>
<dbReference type="AlphaFoldDB" id="A0A9P8I7X1"/>
<organism evidence="7 8">
    <name type="scientific">Glutinoglossum americanum</name>
    <dbReference type="NCBI Taxonomy" id="1670608"/>
    <lineage>
        <taxon>Eukaryota</taxon>
        <taxon>Fungi</taxon>
        <taxon>Dikarya</taxon>
        <taxon>Ascomycota</taxon>
        <taxon>Pezizomycotina</taxon>
        <taxon>Geoglossomycetes</taxon>
        <taxon>Geoglossales</taxon>
        <taxon>Geoglossaceae</taxon>
        <taxon>Glutinoglossum</taxon>
    </lineage>
</organism>
<name>A0A9P8I7X1_9PEZI</name>
<accession>A0A9P8I7X1</accession>
<evidence type="ECO:0000313" key="8">
    <source>
        <dbReference type="Proteomes" id="UP000698800"/>
    </source>
</evidence>
<evidence type="ECO:0000256" key="1">
    <source>
        <dbReference type="ARBA" id="ARBA00022737"/>
    </source>
</evidence>
<dbReference type="InterPro" id="IPR054471">
    <property type="entry name" value="GPIID_WHD"/>
</dbReference>
<feature type="chain" id="PRO_5040383285" description="NACHT domain-containing protein" evidence="4">
    <location>
        <begin position="20"/>
        <end position="958"/>
    </location>
</feature>
<dbReference type="EMBL" id="JAGHQL010000083">
    <property type="protein sequence ID" value="KAH0541245.1"/>
    <property type="molecule type" value="Genomic_DNA"/>
</dbReference>
<feature type="repeat" description="ANK" evidence="3">
    <location>
        <begin position="723"/>
        <end position="746"/>
    </location>
</feature>
<reference evidence="7" key="1">
    <citation type="submission" date="2021-03" db="EMBL/GenBank/DDBJ databases">
        <title>Comparative genomics and phylogenomic investigation of the class Geoglossomycetes provide insights into ecological specialization and systematics.</title>
        <authorList>
            <person name="Melie T."/>
            <person name="Pirro S."/>
            <person name="Miller A.N."/>
            <person name="Quandt A."/>
        </authorList>
    </citation>
    <scope>NUCLEOTIDE SEQUENCE</scope>
    <source>
        <strain evidence="7">GBOQ0MN5Z8</strain>
    </source>
</reference>
<dbReference type="InterPro" id="IPR027417">
    <property type="entry name" value="P-loop_NTPase"/>
</dbReference>
<proteinExistence type="predicted"/>
<protein>
    <recommendedName>
        <fullName evidence="9">NACHT domain-containing protein</fullName>
    </recommendedName>
</protein>
<evidence type="ECO:0000256" key="3">
    <source>
        <dbReference type="PROSITE-ProRule" id="PRU00023"/>
    </source>
</evidence>
<feature type="repeat" description="ANK" evidence="3">
    <location>
        <begin position="828"/>
        <end position="852"/>
    </location>
</feature>
<dbReference type="InterPro" id="IPR056884">
    <property type="entry name" value="NPHP3-like_N"/>
</dbReference>
<sequence>MDPLSISASIVALLQLSSAVIRFLRDVKEAPDDLKMLMVEISSIKGLLLTLQDLVESGETELTTLQSLNAPNGPLSQCQSALKRLTEKFAPAVGLGRARNALTWPFQKSEVKEVLCAIERQKTLFSLALQNDHLGLSRAVKADVAELKGNVQDMRQDQKAGAGKTVLTSIVVDFLERSFEQQDVAIGFIYCSYKEQDNQKAVNLIASLLQQLVQRTPTISEGIMSAYQGHTKKQTRPTIEEYSHLLQSEIRRFSKVFIAVDALDECPESNGTRDSFITQIRKLQPNINLFVTSRHISTIEREFEKAPRVEIRASDGDIKTYIQSRIKRERRLLRHVKADSGLQEAIVNTIVEKAKGMFLLAQLHMDSLSKKLNRRDIRKAIEDLPAELDDIYDEAMRRIEGQDKEEANLAKRVLCWISYAFRPLTITEIQHGLAVEPGDADLNEETLPDEDDLISLCAGLVTTDRESNIIRLVHYTTQEYFERIRTSRFPHAHTDIARACLTYVSFDAFAEGCCSTDKELGIRMHKYPLLEYAAPHWGKHACGDPEGVIREQALEFLGHQSKVACSSQVIYLSERRLSRSDEEAPESVTGLHLLGYFGLSKIARLLLKCQSVTADSKDDYGRTPLSWAARNGHEAVVRLLAEREDVDTDSKDVFGLTPLSWAATKGHESVVQLLVKREDVDANSESRLWTLTPLSHAAKKGHEAVVRLLAEHEGVDADFENEFGQTPLSWAASKGHEAVVRLLVEREDVNVGPKTRTGNFRMPPLMYAAAYGHEAAVRLLVGRGGIDIDYRDESGKTSLLWAARGGHEAVVRLLAEREDVNADSQDGRGRTPLSWAAENGHEAVVRLLAERGDVDIDSKDTGGGLTPLSWAAREGHEAVVRLLIGYKGVDIESRDEDGWTPLAWAVRRGRLGVVRLLVQRASANPNSKDNKGQKPLSLAMRHSHKAVIAFLAPLTSDS</sequence>
<dbReference type="InterPro" id="IPR036770">
    <property type="entry name" value="Ankyrin_rpt-contain_sf"/>
</dbReference>
<comment type="caution">
    <text evidence="7">The sequence shown here is derived from an EMBL/GenBank/DDBJ whole genome shotgun (WGS) entry which is preliminary data.</text>
</comment>
<keyword evidence="1" id="KW-0677">Repeat</keyword>
<dbReference type="SUPFAM" id="SSF48403">
    <property type="entry name" value="Ankyrin repeat"/>
    <property type="match status" value="1"/>
</dbReference>
<evidence type="ECO:0000256" key="4">
    <source>
        <dbReference type="SAM" id="SignalP"/>
    </source>
</evidence>
<dbReference type="Pfam" id="PF13637">
    <property type="entry name" value="Ank_4"/>
    <property type="match status" value="2"/>
</dbReference>
<dbReference type="SMART" id="SM00248">
    <property type="entry name" value="ANK"/>
    <property type="match status" value="9"/>
</dbReference>
<dbReference type="Pfam" id="PF12796">
    <property type="entry name" value="Ank_2"/>
    <property type="match status" value="2"/>
</dbReference>
<evidence type="ECO:0000256" key="2">
    <source>
        <dbReference type="ARBA" id="ARBA00023043"/>
    </source>
</evidence>
<dbReference type="PANTHER" id="PTHR24126:SF14">
    <property type="entry name" value="ANK_REP_REGION DOMAIN-CONTAINING PROTEIN"/>
    <property type="match status" value="1"/>
</dbReference>
<feature type="domain" description="Nephrocystin 3-like N-terminal" evidence="6">
    <location>
        <begin position="159"/>
        <end position="294"/>
    </location>
</feature>
<dbReference type="Gene3D" id="1.25.40.20">
    <property type="entry name" value="Ankyrin repeat-containing domain"/>
    <property type="match status" value="3"/>
</dbReference>
<feature type="repeat" description="ANK" evidence="3">
    <location>
        <begin position="897"/>
        <end position="922"/>
    </location>
</feature>
<feature type="domain" description="GPI inositol-deacylase winged helix" evidence="5">
    <location>
        <begin position="408"/>
        <end position="481"/>
    </location>
</feature>
<evidence type="ECO:0008006" key="9">
    <source>
        <dbReference type="Google" id="ProtNLM"/>
    </source>
</evidence>
<keyword evidence="2 3" id="KW-0040">ANK repeat</keyword>